<feature type="compositionally biased region" description="Basic residues" evidence="1">
    <location>
        <begin position="153"/>
        <end position="165"/>
    </location>
</feature>
<protein>
    <submittedName>
        <fullName evidence="2">Chromosome (Plasmid) partitioning protein ParB</fullName>
    </submittedName>
</protein>
<name>A0A6J4HCK1_9ACTN</name>
<accession>A0A6J4HCK1</accession>
<sequence>EQARRPGPRPGGPHSHQRSTVGAHRGSGGGAHAQRPPGGDAPARSPGEDRGPGGGRTAGWAVGNPGGRRRERRRGSRRRTPGGGRDGRRPQPEAAPSGLRRRGARGAHLQRQGVRPPPADRRPRERRGRLRAHHGGASTPGGSRGRPGDRAGHRPGHHRRRHAPRRPAGEHPPRPAQPAGGGGGLPAAAGGVRRHTRGARRPHRPESLAGHQHHPAVEAAGEGADARGRGRHLRGARSGSAGAPGGRGPGRPRHPHRCRGDVGPGHRGGGRDGCGGAPHRQASRPQHLGARGGGARFPAVRPVRDDGQDPDRPLEGQDRRRVRFRRRPAAHHRRDGAGDHRTSV</sequence>
<feature type="compositionally biased region" description="Basic residues" evidence="1">
    <location>
        <begin position="124"/>
        <end position="134"/>
    </location>
</feature>
<evidence type="ECO:0000313" key="2">
    <source>
        <dbReference type="EMBL" id="CAA9217807.1"/>
    </source>
</evidence>
<feature type="non-terminal residue" evidence="2">
    <location>
        <position position="344"/>
    </location>
</feature>
<gene>
    <name evidence="2" type="ORF">AVDCRST_MAG52-319</name>
</gene>
<organism evidence="2">
    <name type="scientific">uncultured Blastococcus sp</name>
    <dbReference type="NCBI Taxonomy" id="217144"/>
    <lineage>
        <taxon>Bacteria</taxon>
        <taxon>Bacillati</taxon>
        <taxon>Actinomycetota</taxon>
        <taxon>Actinomycetes</taxon>
        <taxon>Geodermatophilales</taxon>
        <taxon>Geodermatophilaceae</taxon>
        <taxon>Blastococcus</taxon>
        <taxon>environmental samples</taxon>
    </lineage>
</organism>
<proteinExistence type="predicted"/>
<feature type="compositionally biased region" description="Basic residues" evidence="1">
    <location>
        <begin position="67"/>
        <end position="80"/>
    </location>
</feature>
<feature type="compositionally biased region" description="Basic and acidic residues" evidence="1">
    <location>
        <begin position="335"/>
        <end position="344"/>
    </location>
</feature>
<reference evidence="2" key="1">
    <citation type="submission" date="2020-02" db="EMBL/GenBank/DDBJ databases">
        <authorList>
            <person name="Meier V. D."/>
        </authorList>
    </citation>
    <scope>NUCLEOTIDE SEQUENCE</scope>
    <source>
        <strain evidence="2">AVDCRST_MAG52</strain>
    </source>
</reference>
<dbReference type="EMBL" id="CADCTN010000025">
    <property type="protein sequence ID" value="CAA9217807.1"/>
    <property type="molecule type" value="Genomic_DNA"/>
</dbReference>
<feature type="non-terminal residue" evidence="2">
    <location>
        <position position="1"/>
    </location>
</feature>
<evidence type="ECO:0000256" key="1">
    <source>
        <dbReference type="SAM" id="MobiDB-lite"/>
    </source>
</evidence>
<feature type="compositionally biased region" description="Basic residues" evidence="1">
    <location>
        <begin position="320"/>
        <end position="334"/>
    </location>
</feature>
<feature type="compositionally biased region" description="Basic residues" evidence="1">
    <location>
        <begin position="192"/>
        <end position="203"/>
    </location>
</feature>
<feature type="compositionally biased region" description="Gly residues" evidence="1">
    <location>
        <begin position="262"/>
        <end position="276"/>
    </location>
</feature>
<feature type="region of interest" description="Disordered" evidence="1">
    <location>
        <begin position="1"/>
        <end position="344"/>
    </location>
</feature>
<dbReference type="AlphaFoldDB" id="A0A6J4HCK1"/>
<feature type="compositionally biased region" description="Basic and acidic residues" evidence="1">
    <location>
        <begin position="302"/>
        <end position="319"/>
    </location>
</feature>